<dbReference type="EMBL" id="JAVRHU010000002">
    <property type="protein sequence ID" value="MDT0621313.1"/>
    <property type="molecule type" value="Genomic_DNA"/>
</dbReference>
<dbReference type="InterPro" id="IPR009057">
    <property type="entry name" value="Homeodomain-like_sf"/>
</dbReference>
<feature type="domain" description="HTH araC/xylS-type" evidence="4">
    <location>
        <begin position="179"/>
        <end position="278"/>
    </location>
</feature>
<keyword evidence="1" id="KW-0805">Transcription regulation</keyword>
<comment type="caution">
    <text evidence="5">The sequence shown here is derived from an EMBL/GenBank/DDBJ whole genome shotgun (WGS) entry which is preliminary data.</text>
</comment>
<keyword evidence="6" id="KW-1185">Reference proteome</keyword>
<gene>
    <name evidence="5" type="ORF">RM520_06745</name>
</gene>
<dbReference type="SUPFAM" id="SSF51182">
    <property type="entry name" value="RmlC-like cupins"/>
    <property type="match status" value="1"/>
</dbReference>
<dbReference type="PANTHER" id="PTHR43280">
    <property type="entry name" value="ARAC-FAMILY TRANSCRIPTIONAL REGULATOR"/>
    <property type="match status" value="1"/>
</dbReference>
<keyword evidence="2" id="KW-0238">DNA-binding</keyword>
<dbReference type="InterPro" id="IPR018062">
    <property type="entry name" value="HTH_AraC-typ_CS"/>
</dbReference>
<dbReference type="Pfam" id="PF12833">
    <property type="entry name" value="HTH_18"/>
    <property type="match status" value="1"/>
</dbReference>
<organism evidence="5 6">
    <name type="scientific">Croceitalea vernalis</name>
    <dbReference type="NCBI Taxonomy" id="3075599"/>
    <lineage>
        <taxon>Bacteria</taxon>
        <taxon>Pseudomonadati</taxon>
        <taxon>Bacteroidota</taxon>
        <taxon>Flavobacteriia</taxon>
        <taxon>Flavobacteriales</taxon>
        <taxon>Flavobacteriaceae</taxon>
        <taxon>Croceitalea</taxon>
    </lineage>
</organism>
<reference evidence="5 6" key="1">
    <citation type="submission" date="2023-09" db="EMBL/GenBank/DDBJ databases">
        <authorList>
            <person name="Rey-Velasco X."/>
        </authorList>
    </citation>
    <scope>NUCLEOTIDE SEQUENCE [LARGE SCALE GENOMIC DNA]</scope>
    <source>
        <strain evidence="5 6">P007</strain>
    </source>
</reference>
<evidence type="ECO:0000256" key="1">
    <source>
        <dbReference type="ARBA" id="ARBA00023015"/>
    </source>
</evidence>
<evidence type="ECO:0000256" key="3">
    <source>
        <dbReference type="ARBA" id="ARBA00023163"/>
    </source>
</evidence>
<dbReference type="PROSITE" id="PS01124">
    <property type="entry name" value="HTH_ARAC_FAMILY_2"/>
    <property type="match status" value="1"/>
</dbReference>
<dbReference type="SMART" id="SM00342">
    <property type="entry name" value="HTH_ARAC"/>
    <property type="match status" value="1"/>
</dbReference>
<name>A0ABU3BGL3_9FLAO</name>
<dbReference type="PROSITE" id="PS00041">
    <property type="entry name" value="HTH_ARAC_FAMILY_1"/>
    <property type="match status" value="1"/>
</dbReference>
<protein>
    <submittedName>
        <fullName evidence="5">AraC family transcriptional regulator</fullName>
    </submittedName>
</protein>
<evidence type="ECO:0000313" key="5">
    <source>
        <dbReference type="EMBL" id="MDT0621313.1"/>
    </source>
</evidence>
<dbReference type="SUPFAM" id="SSF46689">
    <property type="entry name" value="Homeodomain-like"/>
    <property type="match status" value="2"/>
</dbReference>
<evidence type="ECO:0000259" key="4">
    <source>
        <dbReference type="PROSITE" id="PS01124"/>
    </source>
</evidence>
<dbReference type="InterPro" id="IPR013096">
    <property type="entry name" value="Cupin_2"/>
</dbReference>
<proteinExistence type="predicted"/>
<accession>A0ABU3BGL3</accession>
<dbReference type="InterPro" id="IPR014710">
    <property type="entry name" value="RmlC-like_jellyroll"/>
</dbReference>
<dbReference type="PANTHER" id="PTHR43280:SF27">
    <property type="entry name" value="TRANSCRIPTIONAL REGULATOR MTLR"/>
    <property type="match status" value="1"/>
</dbReference>
<dbReference type="Gene3D" id="2.60.120.10">
    <property type="entry name" value="Jelly Rolls"/>
    <property type="match status" value="1"/>
</dbReference>
<keyword evidence="3" id="KW-0804">Transcription</keyword>
<evidence type="ECO:0000256" key="2">
    <source>
        <dbReference type="ARBA" id="ARBA00023125"/>
    </source>
</evidence>
<dbReference type="Gene3D" id="1.10.10.60">
    <property type="entry name" value="Homeodomain-like"/>
    <property type="match status" value="2"/>
</dbReference>
<dbReference type="InterPro" id="IPR018060">
    <property type="entry name" value="HTH_AraC"/>
</dbReference>
<dbReference type="Pfam" id="PF07883">
    <property type="entry name" value="Cupin_2"/>
    <property type="match status" value="1"/>
</dbReference>
<sequence>MKVFPFTIPKKPKENIIVQEDITKTFFDRLHQHSEIQISHIISGKGKLVVGNTISRYSKGDTFAIGSNVPHLFQSTESPKKSHMISVFFLPNAFGHNFFDLPEMEDLTGLFEVLNFGVSIKQIEPELFKKVSKIKNTNRFFLFMNFLELLKTIATKEKELLSQKQYQKPISNNQGTRLQVIFDFVIKNFNQNITLTKVAAMAHMSPNAFCRFFKQRCNKSFFTFVTEVRVAHACQLLLDENDFSIGEIALKSGFNSISNFNKQFKAIQGLSPLKYVKSISEP</sequence>
<dbReference type="RefSeq" id="WP_311387436.1">
    <property type="nucleotide sequence ID" value="NZ_JAVRHU010000002.1"/>
</dbReference>
<evidence type="ECO:0000313" key="6">
    <source>
        <dbReference type="Proteomes" id="UP001250662"/>
    </source>
</evidence>
<dbReference type="InterPro" id="IPR011051">
    <property type="entry name" value="RmlC_Cupin_sf"/>
</dbReference>
<dbReference type="Proteomes" id="UP001250662">
    <property type="component" value="Unassembled WGS sequence"/>
</dbReference>